<name>A0A0A0DHF8_9STRE</name>
<organism evidence="1 2">
    <name type="scientific">Streptococcus sinensis</name>
    <dbReference type="NCBI Taxonomy" id="176090"/>
    <lineage>
        <taxon>Bacteria</taxon>
        <taxon>Bacillati</taxon>
        <taxon>Bacillota</taxon>
        <taxon>Bacilli</taxon>
        <taxon>Lactobacillales</taxon>
        <taxon>Streptococcaceae</taxon>
        <taxon>Streptococcus</taxon>
    </lineage>
</organism>
<keyword evidence="2" id="KW-1185">Reference proteome</keyword>
<evidence type="ECO:0000313" key="1">
    <source>
        <dbReference type="EMBL" id="KGM36377.1"/>
    </source>
</evidence>
<accession>A0A0A0DHF8</accession>
<dbReference type="AlphaFoldDB" id="A0A0A0DHF8"/>
<dbReference type="EMBL" id="JPEN01000106">
    <property type="protein sequence ID" value="KGM36377.1"/>
    <property type="molecule type" value="Genomic_DNA"/>
</dbReference>
<reference evidence="1 2" key="1">
    <citation type="submission" date="2014-06" db="EMBL/GenBank/DDBJ databases">
        <authorList>
            <person name="Teng J.L."/>
            <person name="Huang Y."/>
            <person name="Tse H."/>
            <person name="Lau S.K."/>
            <person name="Woo P.C."/>
        </authorList>
    </citation>
    <scope>NUCLEOTIDE SEQUENCE [LARGE SCALE GENOMIC DNA]</scope>
    <source>
        <strain evidence="1 2">HKU4</strain>
    </source>
</reference>
<evidence type="ECO:0000313" key="2">
    <source>
        <dbReference type="Proteomes" id="UP000030019"/>
    </source>
</evidence>
<comment type="caution">
    <text evidence="1">The sequence shown here is derived from an EMBL/GenBank/DDBJ whole genome shotgun (WGS) entry which is preliminary data.</text>
</comment>
<protein>
    <submittedName>
        <fullName evidence="1">Uncharacterized protein</fullName>
    </submittedName>
</protein>
<dbReference type="PATRIC" id="fig|176090.4.peg.1792"/>
<gene>
    <name evidence="1" type="ORF">SSIN_1846</name>
</gene>
<proteinExistence type="predicted"/>
<dbReference type="Proteomes" id="UP000030019">
    <property type="component" value="Unassembled WGS sequence"/>
</dbReference>
<sequence length="40" mass="4445">MENGGNPDNPHKIRNETALLTPVGYQSELALVSRLHQDKT</sequence>